<dbReference type="Proteomes" id="UP000054538">
    <property type="component" value="Unassembled WGS sequence"/>
</dbReference>
<sequence length="85" mass="9921">MFCVHLLEQLAVQEEKKKNTGQLNGDGLPRFLSGNNFYNHVVEHQNACETEKATQEDHHKRKDAYSELVTEEAYHDVMCLWKEES</sequence>
<accession>A0A0D0E7E2</accession>
<protein>
    <submittedName>
        <fullName evidence="1">Unplaced genomic scaffold scaffold_105, whole genome shotgun sequence</fullName>
    </submittedName>
</protein>
<reference evidence="2" key="2">
    <citation type="submission" date="2015-01" db="EMBL/GenBank/DDBJ databases">
        <title>Evolutionary Origins and Diversification of the Mycorrhizal Mutualists.</title>
        <authorList>
            <consortium name="DOE Joint Genome Institute"/>
            <consortium name="Mycorrhizal Genomics Consortium"/>
            <person name="Kohler A."/>
            <person name="Kuo A."/>
            <person name="Nagy L.G."/>
            <person name="Floudas D."/>
            <person name="Copeland A."/>
            <person name="Barry K.W."/>
            <person name="Cichocki N."/>
            <person name="Veneault-Fourrey C."/>
            <person name="LaButti K."/>
            <person name="Lindquist E.A."/>
            <person name="Lipzen A."/>
            <person name="Lundell T."/>
            <person name="Morin E."/>
            <person name="Murat C."/>
            <person name="Riley R."/>
            <person name="Ohm R."/>
            <person name="Sun H."/>
            <person name="Tunlid A."/>
            <person name="Henrissat B."/>
            <person name="Grigoriev I.V."/>
            <person name="Hibbett D.S."/>
            <person name="Martin F."/>
        </authorList>
    </citation>
    <scope>NUCLEOTIDE SEQUENCE [LARGE SCALE GENOMIC DNA]</scope>
    <source>
        <strain evidence="2">Ve08.2h10</strain>
    </source>
</reference>
<evidence type="ECO:0000313" key="1">
    <source>
        <dbReference type="EMBL" id="KIK97644.1"/>
    </source>
</evidence>
<proteinExistence type="predicted"/>
<evidence type="ECO:0000313" key="2">
    <source>
        <dbReference type="Proteomes" id="UP000054538"/>
    </source>
</evidence>
<reference evidence="1 2" key="1">
    <citation type="submission" date="2014-04" db="EMBL/GenBank/DDBJ databases">
        <authorList>
            <consortium name="DOE Joint Genome Institute"/>
            <person name="Kuo A."/>
            <person name="Kohler A."/>
            <person name="Jargeat P."/>
            <person name="Nagy L.G."/>
            <person name="Floudas D."/>
            <person name="Copeland A."/>
            <person name="Barry K.W."/>
            <person name="Cichocki N."/>
            <person name="Veneault-Fourrey C."/>
            <person name="LaButti K."/>
            <person name="Lindquist E.A."/>
            <person name="Lipzen A."/>
            <person name="Lundell T."/>
            <person name="Morin E."/>
            <person name="Murat C."/>
            <person name="Sun H."/>
            <person name="Tunlid A."/>
            <person name="Henrissat B."/>
            <person name="Grigoriev I.V."/>
            <person name="Hibbett D.S."/>
            <person name="Martin F."/>
            <person name="Nordberg H.P."/>
            <person name="Cantor M.N."/>
            <person name="Hua S.X."/>
        </authorList>
    </citation>
    <scope>NUCLEOTIDE SEQUENCE [LARGE SCALE GENOMIC DNA]</scope>
    <source>
        <strain evidence="1 2">Ve08.2h10</strain>
    </source>
</reference>
<dbReference type="EMBL" id="KN824927">
    <property type="protein sequence ID" value="KIK97644.1"/>
    <property type="molecule type" value="Genomic_DNA"/>
</dbReference>
<keyword evidence="2" id="KW-1185">Reference proteome</keyword>
<organism evidence="1 2">
    <name type="scientific">Paxillus rubicundulus Ve08.2h10</name>
    <dbReference type="NCBI Taxonomy" id="930991"/>
    <lineage>
        <taxon>Eukaryota</taxon>
        <taxon>Fungi</taxon>
        <taxon>Dikarya</taxon>
        <taxon>Basidiomycota</taxon>
        <taxon>Agaricomycotina</taxon>
        <taxon>Agaricomycetes</taxon>
        <taxon>Agaricomycetidae</taxon>
        <taxon>Boletales</taxon>
        <taxon>Paxilineae</taxon>
        <taxon>Paxillaceae</taxon>
        <taxon>Paxillus</taxon>
    </lineage>
</organism>
<dbReference type="HOGENOM" id="CLU_061607_4_1_1"/>
<dbReference type="InParanoid" id="A0A0D0E7E2"/>
<dbReference type="OrthoDB" id="2668279at2759"/>
<gene>
    <name evidence="1" type="ORF">PAXRUDRAFT_824751</name>
</gene>
<name>A0A0D0E7E2_9AGAM</name>
<dbReference type="AlphaFoldDB" id="A0A0D0E7E2"/>